<dbReference type="STRING" id="270498.CHK_0534"/>
<reference evidence="1 2" key="1">
    <citation type="submission" date="2015-04" db="EMBL/GenBank/DDBJ databases">
        <title>Draft genome sequence of bacteremic isolate Catabacter hongkongensis type strain HKU16T.</title>
        <authorList>
            <person name="Lau S.K."/>
            <person name="Teng J.L."/>
            <person name="Huang Y."/>
            <person name="Curreem S.O."/>
            <person name="Tsui S.K."/>
            <person name="Woo P.C."/>
        </authorList>
    </citation>
    <scope>NUCLEOTIDE SEQUENCE [LARGE SCALE GENOMIC DNA]</scope>
    <source>
        <strain evidence="1 2">HKU16</strain>
    </source>
</reference>
<keyword evidence="2" id="KW-1185">Reference proteome</keyword>
<dbReference type="Proteomes" id="UP000034076">
    <property type="component" value="Unassembled WGS sequence"/>
</dbReference>
<evidence type="ECO:0000313" key="2">
    <source>
        <dbReference type="Proteomes" id="UP000034076"/>
    </source>
</evidence>
<comment type="caution">
    <text evidence="1">The sequence shown here is derived from an EMBL/GenBank/DDBJ whole genome shotgun (WGS) entry which is preliminary data.</text>
</comment>
<dbReference type="OrthoDB" id="2619867at2"/>
<dbReference type="AlphaFoldDB" id="A0A0M2NNG0"/>
<proteinExistence type="predicted"/>
<dbReference type="SUPFAM" id="SSF50998">
    <property type="entry name" value="Quinoprotein alcohol dehydrogenase-like"/>
    <property type="match status" value="1"/>
</dbReference>
<organism evidence="1 2">
    <name type="scientific">Christensenella hongkongensis</name>
    <dbReference type="NCBI Taxonomy" id="270498"/>
    <lineage>
        <taxon>Bacteria</taxon>
        <taxon>Bacillati</taxon>
        <taxon>Bacillota</taxon>
        <taxon>Clostridia</taxon>
        <taxon>Christensenellales</taxon>
        <taxon>Christensenellaceae</taxon>
        <taxon>Christensenella</taxon>
    </lineage>
</organism>
<dbReference type="EMBL" id="LAYJ01000049">
    <property type="protein sequence ID" value="KKI51957.1"/>
    <property type="molecule type" value="Genomic_DNA"/>
</dbReference>
<sequence>MYTSKPVAEPETYTKIYKEFKGVDLTSAVTEVDETRSPYAPNMIANMSGFPQKRTGLMQLASYDGEIFGIHPYIMQDGTGKRVIHAGTKLYEFGKEAAIYTGMRNHKSTSFVMNGKLYILDGEHYLSYDGTTVASVEASAYVPTTAIAMAPNGGGTDYEPINLLQPQRTNSYAGTEGDKVYQLDAQNIDSVVKCEKLAADGVTWTGITAFTYDKASGKVTFTTAPGKSPVTGDDNVKITFSKNVAGYADRIKQCTINVLYGIGNDHRIFVSGNPGYRNYDWYSWSGRADYFPDIGYSVVGSETGAIMGYLKQYDDLVIIKKPNDQDASIFMRSASLDDKNQAKFITRQGLAGVGAASMYCFGTLNDDNLFLTPGGVFGLDTSYATQQKTTQLRSYYVNAQLTKEPGLEESVACVLNGFYYLFVNGHVYVADSKQKNTNPSKSFGYEWYYWTDIPAACVRTDGGILYVGSKDGKLYRLKTETEDGMQAYSDSGAPIYAAWATKMDDLSDASMYKTVLKQGTGTLPMRFAASSGDIWFVTDVKKAVKAFSMSTVFDFGMVDFNDINFGSLENPSFVPVRRKEKKVRMLQTIIDNNVVNQSFGIFQIQVAYQKQKYIKR</sequence>
<protein>
    <submittedName>
        <fullName evidence="1">Uncharacterized protein</fullName>
    </submittedName>
</protein>
<accession>A0A0M2NNG0</accession>
<dbReference type="InterPro" id="IPR011047">
    <property type="entry name" value="Quinoprotein_ADH-like_sf"/>
</dbReference>
<dbReference type="RefSeq" id="WP_046442486.1">
    <property type="nucleotide sequence ID" value="NZ_LAYJ01000049.1"/>
</dbReference>
<gene>
    <name evidence="1" type="ORF">CHK_0534</name>
</gene>
<evidence type="ECO:0000313" key="1">
    <source>
        <dbReference type="EMBL" id="KKI51957.1"/>
    </source>
</evidence>
<name>A0A0M2NNG0_9FIRM</name>